<dbReference type="PRINTS" id="PR00368">
    <property type="entry name" value="FADPNR"/>
</dbReference>
<accession>A0ABV9TH12</accession>
<dbReference type="Gene3D" id="3.30.390.30">
    <property type="match status" value="1"/>
</dbReference>
<organism evidence="7 8">
    <name type="scientific">Kocuria oceani</name>
    <dbReference type="NCBI Taxonomy" id="988827"/>
    <lineage>
        <taxon>Bacteria</taxon>
        <taxon>Bacillati</taxon>
        <taxon>Actinomycetota</taxon>
        <taxon>Actinomycetes</taxon>
        <taxon>Micrococcales</taxon>
        <taxon>Micrococcaceae</taxon>
        <taxon>Kocuria</taxon>
    </lineage>
</organism>
<reference evidence="8" key="1">
    <citation type="journal article" date="2019" name="Int. J. Syst. Evol. Microbiol.">
        <title>The Global Catalogue of Microorganisms (GCM) 10K type strain sequencing project: providing services to taxonomists for standard genome sequencing and annotation.</title>
        <authorList>
            <consortium name="The Broad Institute Genomics Platform"/>
            <consortium name="The Broad Institute Genome Sequencing Center for Infectious Disease"/>
            <person name="Wu L."/>
            <person name="Ma J."/>
        </authorList>
    </citation>
    <scope>NUCLEOTIDE SEQUENCE [LARGE SCALE GENOMIC DNA]</scope>
    <source>
        <strain evidence="8">CGMCC 4.6946</strain>
    </source>
</reference>
<dbReference type="InterPro" id="IPR050446">
    <property type="entry name" value="FAD-oxidoreductase/Apoptosis"/>
</dbReference>
<evidence type="ECO:0000313" key="7">
    <source>
        <dbReference type="EMBL" id="MFC4902848.1"/>
    </source>
</evidence>
<comment type="cofactor">
    <cofactor evidence="1">
        <name>FAD</name>
        <dbReference type="ChEBI" id="CHEBI:57692"/>
    </cofactor>
</comment>
<dbReference type="EMBL" id="JBHSIW010000007">
    <property type="protein sequence ID" value="MFC4902848.1"/>
    <property type="molecule type" value="Genomic_DNA"/>
</dbReference>
<dbReference type="PANTHER" id="PTHR43557:SF2">
    <property type="entry name" value="RIESKE DOMAIN-CONTAINING PROTEIN-RELATED"/>
    <property type="match status" value="1"/>
</dbReference>
<dbReference type="PANTHER" id="PTHR43557">
    <property type="entry name" value="APOPTOSIS-INDUCING FACTOR 1"/>
    <property type="match status" value="1"/>
</dbReference>
<dbReference type="Pfam" id="PF14759">
    <property type="entry name" value="Reductase_C"/>
    <property type="match status" value="1"/>
</dbReference>
<dbReference type="InterPro" id="IPR016156">
    <property type="entry name" value="FAD/NAD-linked_Rdtase_dimer_sf"/>
</dbReference>
<comment type="caution">
    <text evidence="7">The sequence shown here is derived from an EMBL/GenBank/DDBJ whole genome shotgun (WGS) entry which is preliminary data.</text>
</comment>
<sequence length="415" mass="43549">MNAEHSRPGVVVVGGGHAGMQAAESLRTEGYEGPVTVVVDDPHPPYQRPPLSKDYLGGSHAAPLPLRGPRFAAEHRIHLRTGVSATGIDRQRRTVHLDTGEEVPYTHLVLATGAANRRLTCPGAELDGVHGLRTLADAQRLNAELAAARRVVVVGAGFIGLEFAAGARARGLAVTVLEFAPRPMGRAVSPVTGDWFAQAHIASGVDLRLGEGIDRCEGTGRVEAVVSTTGDRYPADLVVVGIGVAPNTALAGDAGLEVDNGVVVDASLRTSDPAVLAVGDCASFPSVHAGVRSRLESVQNATDQARHAARTILGRSADYTDLPWFWSQQGPWKLQIAGLYRAGDHTVARGDPTAGKFSVYCFRDRALVAVESVNRPADHMTARKLINGQVPLTPAQAADPALDLRAVAHAATIAA</sequence>
<evidence type="ECO:0000259" key="6">
    <source>
        <dbReference type="Pfam" id="PF14759"/>
    </source>
</evidence>
<proteinExistence type="predicted"/>
<evidence type="ECO:0000259" key="5">
    <source>
        <dbReference type="Pfam" id="PF07992"/>
    </source>
</evidence>
<dbReference type="InterPro" id="IPR036188">
    <property type="entry name" value="FAD/NAD-bd_sf"/>
</dbReference>
<keyword evidence="3" id="KW-0274">FAD</keyword>
<evidence type="ECO:0000256" key="2">
    <source>
        <dbReference type="ARBA" id="ARBA00022630"/>
    </source>
</evidence>
<dbReference type="InterPro" id="IPR023753">
    <property type="entry name" value="FAD/NAD-binding_dom"/>
</dbReference>
<dbReference type="Gene3D" id="3.50.50.60">
    <property type="entry name" value="FAD/NAD(P)-binding domain"/>
    <property type="match status" value="2"/>
</dbReference>
<dbReference type="SUPFAM" id="SSF51905">
    <property type="entry name" value="FAD/NAD(P)-binding domain"/>
    <property type="match status" value="2"/>
</dbReference>
<dbReference type="RefSeq" id="WP_277549661.1">
    <property type="nucleotide sequence ID" value="NZ_JARAMH010000001.1"/>
</dbReference>
<feature type="domain" description="Reductase C-terminal" evidence="6">
    <location>
        <begin position="324"/>
        <end position="407"/>
    </location>
</feature>
<dbReference type="PRINTS" id="PR00411">
    <property type="entry name" value="PNDRDTASEI"/>
</dbReference>
<keyword evidence="2" id="KW-0285">Flavoprotein</keyword>
<name>A0ABV9TH12_9MICC</name>
<evidence type="ECO:0000256" key="4">
    <source>
        <dbReference type="ARBA" id="ARBA00023002"/>
    </source>
</evidence>
<gene>
    <name evidence="7" type="ORF">ACFPCS_04625</name>
</gene>
<dbReference type="Proteomes" id="UP001595797">
    <property type="component" value="Unassembled WGS sequence"/>
</dbReference>
<keyword evidence="8" id="KW-1185">Reference proteome</keyword>
<evidence type="ECO:0000256" key="3">
    <source>
        <dbReference type="ARBA" id="ARBA00022827"/>
    </source>
</evidence>
<protein>
    <submittedName>
        <fullName evidence="7">NAD(P)/FAD-dependent oxidoreductase</fullName>
    </submittedName>
</protein>
<dbReference type="InterPro" id="IPR028202">
    <property type="entry name" value="Reductase_C"/>
</dbReference>
<dbReference type="SUPFAM" id="SSF55424">
    <property type="entry name" value="FAD/NAD-linked reductases, dimerisation (C-terminal) domain"/>
    <property type="match status" value="1"/>
</dbReference>
<keyword evidence="4" id="KW-0560">Oxidoreductase</keyword>
<feature type="domain" description="FAD/NAD(P)-binding" evidence="5">
    <location>
        <begin position="10"/>
        <end position="305"/>
    </location>
</feature>
<evidence type="ECO:0000256" key="1">
    <source>
        <dbReference type="ARBA" id="ARBA00001974"/>
    </source>
</evidence>
<dbReference type="Pfam" id="PF07992">
    <property type="entry name" value="Pyr_redox_2"/>
    <property type="match status" value="1"/>
</dbReference>
<evidence type="ECO:0000313" key="8">
    <source>
        <dbReference type="Proteomes" id="UP001595797"/>
    </source>
</evidence>